<feature type="transmembrane region" description="Helical" evidence="8">
    <location>
        <begin position="241"/>
        <end position="259"/>
    </location>
</feature>
<proteinExistence type="inferred from homology"/>
<feature type="transmembrane region" description="Helical" evidence="8">
    <location>
        <begin position="12"/>
        <end position="43"/>
    </location>
</feature>
<organism evidence="9 10">
    <name type="scientific">Paenirhodobacter enshiensis</name>
    <dbReference type="NCBI Taxonomy" id="1105367"/>
    <lineage>
        <taxon>Bacteria</taxon>
        <taxon>Pseudomonadati</taxon>
        <taxon>Pseudomonadota</taxon>
        <taxon>Alphaproteobacteria</taxon>
        <taxon>Rhodobacterales</taxon>
        <taxon>Rhodobacter group</taxon>
        <taxon>Paenirhodobacter</taxon>
    </lineage>
</organism>
<protein>
    <submittedName>
        <fullName evidence="9">Membrane protein</fullName>
    </submittedName>
</protein>
<dbReference type="PANTHER" id="PTHR21716:SF53">
    <property type="entry name" value="PERMEASE PERM-RELATED"/>
    <property type="match status" value="1"/>
</dbReference>
<evidence type="ECO:0000313" key="9">
    <source>
        <dbReference type="EMBL" id="KFI30822.1"/>
    </source>
</evidence>
<keyword evidence="3" id="KW-0813">Transport</keyword>
<keyword evidence="6 8" id="KW-1133">Transmembrane helix</keyword>
<gene>
    <name evidence="9" type="ORF">CG50_03735</name>
</gene>
<keyword evidence="10" id="KW-1185">Reference proteome</keyword>
<dbReference type="AlphaFoldDB" id="A0A086Y972"/>
<dbReference type="GO" id="GO:0005886">
    <property type="term" value="C:plasma membrane"/>
    <property type="evidence" value="ECO:0007669"/>
    <property type="project" value="UniProtKB-SubCell"/>
</dbReference>
<dbReference type="GO" id="GO:0055085">
    <property type="term" value="P:transmembrane transport"/>
    <property type="evidence" value="ECO:0007669"/>
    <property type="project" value="TreeGrafter"/>
</dbReference>
<keyword evidence="4" id="KW-1003">Cell membrane</keyword>
<keyword evidence="7 8" id="KW-0472">Membrane</keyword>
<feature type="transmembrane region" description="Helical" evidence="8">
    <location>
        <begin position="207"/>
        <end position="235"/>
    </location>
</feature>
<evidence type="ECO:0000256" key="5">
    <source>
        <dbReference type="ARBA" id="ARBA00022692"/>
    </source>
</evidence>
<name>A0A086Y972_9RHOB</name>
<dbReference type="InterPro" id="IPR002549">
    <property type="entry name" value="AI-2E-like"/>
</dbReference>
<dbReference type="OrthoDB" id="5792512at2"/>
<evidence type="ECO:0000256" key="2">
    <source>
        <dbReference type="ARBA" id="ARBA00009773"/>
    </source>
</evidence>
<sequence length="358" mass="38434">MALPARQQFVYWGLAALVFLAVLWGLGAVLLPFLVGGAIAYFLDPVADRLERLGLSRVMATALIALIATLGFVVGGLLIVPMLVRQLAGLVAAAPDMTQHLLDFLNQQFPQMHQRGSVINETLQSLGEAVKARGGELAQTVLTSAMSLVNFAIFVVVVPVVAFYMLLDWDRMIARVDSWLPRDHLAEVRAIAREIDKVLSGFVRGQVSVCVIMGTFYAALLMLAGLNFGLLAGAIAGTLTFIPYVGAILGGGLAIGLALYQFWGDWLQIGIVVGIFGLGQFLEGNVITPKFVGQSIGLHPLWLIFALSAFGTLFGFVGMLVAVPVAAVIGVLARFMLMRYLKGELYLGQAGTEQDRRG</sequence>
<evidence type="ECO:0000256" key="1">
    <source>
        <dbReference type="ARBA" id="ARBA00004651"/>
    </source>
</evidence>
<dbReference type="Proteomes" id="UP000028824">
    <property type="component" value="Unassembled WGS sequence"/>
</dbReference>
<dbReference type="EMBL" id="JFZB01000001">
    <property type="protein sequence ID" value="KFI30822.1"/>
    <property type="molecule type" value="Genomic_DNA"/>
</dbReference>
<feature type="transmembrane region" description="Helical" evidence="8">
    <location>
        <begin position="55"/>
        <end position="80"/>
    </location>
</feature>
<dbReference type="Pfam" id="PF01594">
    <property type="entry name" value="AI-2E_transport"/>
    <property type="match status" value="1"/>
</dbReference>
<evidence type="ECO:0000313" key="10">
    <source>
        <dbReference type="Proteomes" id="UP000028824"/>
    </source>
</evidence>
<comment type="caution">
    <text evidence="9">The sequence shown here is derived from an EMBL/GenBank/DDBJ whole genome shotgun (WGS) entry which is preliminary data.</text>
</comment>
<comment type="similarity">
    <text evidence="2">Belongs to the autoinducer-2 exporter (AI-2E) (TC 2.A.86) family.</text>
</comment>
<dbReference type="STRING" id="1105367.CG50_03735"/>
<dbReference type="eggNOG" id="COG0628">
    <property type="taxonomic scope" value="Bacteria"/>
</dbReference>
<reference evidence="9 10" key="1">
    <citation type="submission" date="2014-03" db="EMBL/GenBank/DDBJ databases">
        <title>Genome of Paenirhodobacter enshiensis DW2-9.</title>
        <authorList>
            <person name="Wang D."/>
            <person name="Wang G."/>
        </authorList>
    </citation>
    <scope>NUCLEOTIDE SEQUENCE [LARGE SCALE GENOMIC DNA]</scope>
    <source>
        <strain evidence="9 10">DW2-9</strain>
    </source>
</reference>
<evidence type="ECO:0000256" key="6">
    <source>
        <dbReference type="ARBA" id="ARBA00022989"/>
    </source>
</evidence>
<evidence type="ECO:0000256" key="3">
    <source>
        <dbReference type="ARBA" id="ARBA00022448"/>
    </source>
</evidence>
<dbReference type="RefSeq" id="WP_036633994.1">
    <property type="nucleotide sequence ID" value="NZ_JFZB01000001.1"/>
</dbReference>
<keyword evidence="5 8" id="KW-0812">Transmembrane</keyword>
<feature type="transmembrane region" description="Helical" evidence="8">
    <location>
        <begin position="302"/>
        <end position="332"/>
    </location>
</feature>
<feature type="transmembrane region" description="Helical" evidence="8">
    <location>
        <begin position="148"/>
        <end position="167"/>
    </location>
</feature>
<evidence type="ECO:0000256" key="7">
    <source>
        <dbReference type="ARBA" id="ARBA00023136"/>
    </source>
</evidence>
<evidence type="ECO:0000256" key="4">
    <source>
        <dbReference type="ARBA" id="ARBA00022475"/>
    </source>
</evidence>
<comment type="subcellular location">
    <subcellularLocation>
        <location evidence="1">Cell membrane</location>
        <topology evidence="1">Multi-pass membrane protein</topology>
    </subcellularLocation>
</comment>
<evidence type="ECO:0000256" key="8">
    <source>
        <dbReference type="SAM" id="Phobius"/>
    </source>
</evidence>
<dbReference type="PANTHER" id="PTHR21716">
    <property type="entry name" value="TRANSMEMBRANE PROTEIN"/>
    <property type="match status" value="1"/>
</dbReference>
<accession>A0A086Y972</accession>